<dbReference type="EMBL" id="JAOQJZ010000008">
    <property type="protein sequence ID" value="MCU6706037.1"/>
    <property type="molecule type" value="Genomic_DNA"/>
</dbReference>
<dbReference type="Pfam" id="PF04977">
    <property type="entry name" value="DivIC"/>
    <property type="match status" value="1"/>
</dbReference>
<evidence type="ECO:0000313" key="3">
    <source>
        <dbReference type="EMBL" id="MCU6706037.1"/>
    </source>
</evidence>
<keyword evidence="3" id="KW-0132">Cell division</keyword>
<proteinExistence type="predicted"/>
<keyword evidence="2" id="KW-1133">Transmembrane helix</keyword>
<keyword evidence="3" id="KW-0131">Cell cycle</keyword>
<comment type="caution">
    <text evidence="3">The sequence shown here is derived from an EMBL/GenBank/DDBJ whole genome shotgun (WGS) entry which is preliminary data.</text>
</comment>
<keyword evidence="1" id="KW-0175">Coiled coil</keyword>
<name>A0AAE3IKB6_9FIRM</name>
<dbReference type="GO" id="GO:0051301">
    <property type="term" value="P:cell division"/>
    <property type="evidence" value="ECO:0007669"/>
    <property type="project" value="UniProtKB-KW"/>
</dbReference>
<dbReference type="AlphaFoldDB" id="A0AAE3IKB6"/>
<keyword evidence="2" id="KW-0812">Transmembrane</keyword>
<keyword evidence="4" id="KW-1185">Reference proteome</keyword>
<gene>
    <name evidence="3" type="ORF">OCV57_08880</name>
</gene>
<dbReference type="RefSeq" id="WP_038670523.1">
    <property type="nucleotide sequence ID" value="NZ_JAOQJZ010000008.1"/>
</dbReference>
<organism evidence="3 4">
    <name type="scientific">Hominimerdicola aceti</name>
    <dbReference type="NCBI Taxonomy" id="2981726"/>
    <lineage>
        <taxon>Bacteria</taxon>
        <taxon>Bacillati</taxon>
        <taxon>Bacillota</taxon>
        <taxon>Clostridia</taxon>
        <taxon>Eubacteriales</taxon>
        <taxon>Oscillospiraceae</taxon>
        <taxon>Hominimerdicola</taxon>
    </lineage>
</organism>
<evidence type="ECO:0000256" key="1">
    <source>
        <dbReference type="SAM" id="Coils"/>
    </source>
</evidence>
<dbReference type="InterPro" id="IPR007060">
    <property type="entry name" value="FtsL/DivIC"/>
</dbReference>
<sequence>MAKVHNLAFDYSAYDNAQEAEAQRAIKYKKNPALKQKTVSVVAVIGICLLVAVVLGTMIYGRVEISSLCSEQTRQEEQLAQLQGENVSLQSELAQKTNMSKVEEYAENELGLKKLDKSQIEYVTVESDSVAKVVKAEDDNVFVKIKHWFSSVLEYIGA</sequence>
<evidence type="ECO:0000256" key="2">
    <source>
        <dbReference type="SAM" id="Phobius"/>
    </source>
</evidence>
<feature type="transmembrane region" description="Helical" evidence="2">
    <location>
        <begin position="39"/>
        <end position="60"/>
    </location>
</feature>
<evidence type="ECO:0000313" key="4">
    <source>
        <dbReference type="Proteomes" id="UP001208131"/>
    </source>
</evidence>
<feature type="coiled-coil region" evidence="1">
    <location>
        <begin position="65"/>
        <end position="99"/>
    </location>
</feature>
<accession>A0AAE3IKB6</accession>
<protein>
    <submittedName>
        <fullName evidence="3">Cell division protein FtsL</fullName>
    </submittedName>
</protein>
<keyword evidence="2" id="KW-0472">Membrane</keyword>
<dbReference type="Proteomes" id="UP001208131">
    <property type="component" value="Unassembled WGS sequence"/>
</dbReference>
<reference evidence="3 4" key="1">
    <citation type="journal article" date="2021" name="ISME Commun">
        <title>Automated analysis of genomic sequences facilitates high-throughput and comprehensive description of bacteria.</title>
        <authorList>
            <person name="Hitch T.C.A."/>
        </authorList>
    </citation>
    <scope>NUCLEOTIDE SEQUENCE [LARGE SCALE GENOMIC DNA]</scope>
    <source>
        <strain evidence="3 4">Sanger_31</strain>
    </source>
</reference>